<dbReference type="InterPro" id="IPR001296">
    <property type="entry name" value="Glyco_trans_1"/>
</dbReference>
<feature type="domain" description="Glycosyl transferase family 1" evidence="1">
    <location>
        <begin position="632"/>
        <end position="769"/>
    </location>
</feature>
<feature type="domain" description="Glycosyltransferase 2-like" evidence="2">
    <location>
        <begin position="219"/>
        <end position="345"/>
    </location>
</feature>
<dbReference type="Gene3D" id="3.90.550.10">
    <property type="entry name" value="Spore Coat Polysaccharide Biosynthesis Protein SpsA, Chain A"/>
    <property type="match status" value="1"/>
</dbReference>
<dbReference type="Gene3D" id="3.40.50.2000">
    <property type="entry name" value="Glycogen Phosphorylase B"/>
    <property type="match status" value="1"/>
</dbReference>
<dbReference type="Gene3D" id="3.40.50.11090">
    <property type="match status" value="1"/>
</dbReference>
<sequence>MWQGDRAINIRQLLDADCEHFIPFAYASLLNRRPDPTGLIHYTYRLHNRASRELVIAEILNSQEYARLDAACQTPGSKKLLKAYKILRVIPLGKMKWSLLPSFGHKHAKKTSFDWVGWASEFILNDDLLVDGIKDLYKGILDVDVDEETLYKARVQIKKGSLLELFLNVIDISEYKIYCSNDMGALVLPNDSPRNFLYREQINMHNFTKAIGNRPDLYVVIPSFEDSIFLNKCIISLQKYGQHLLTKIIISDDCSTTAEHSNYLSHLKSKNHNYKIPIDVVLSDINTGFSANVNRGLLKVPSNADVLLLNSDTEITEYSISALCAIGRQNGGVAGARLLYPDMKIQHGGGFRNFNAPEWFEHRYRMRDRFHPPALTSYNALYCTAAALYIPWETRRVVGVFDEKFSMGFEDVDYCLRVWKCGLPVNYVGSSEIIHHESVTRGKQLGEREDSSKKYFWLKYDSFFTRKVTDGNGRIKVIFVTKDTGVGGGHRVIYRFAGYLASLSEQFSVEIWCLDTKPDWFELNHFVNFRTYNSFSSLENDLKHVDAIKIATWWETAEYVWRSSLFSGLPVWLSLDIESSYYKGRDTFNEMRALASYAPEFIYIACYKWLAAHLVEKFYFNSNYVGLGVDKETFNRTSSPRRKRSILVCARGEPLKGYQLSRDIIKKLSEFYFNITVYGNDIALVPSAHNISFIYKPDNHDLCRLYNTHEFFLQTSIHEGLSLPPLEAMSCGCIPVVTEAFGNREYIKDGYNCIVIPRNVDAAVDAITQSTYDDIYPTLEHGMSITLGLYDWSKSFEAFRQLLTKISHEPIYGKTKF</sequence>
<name>A0A7T4WET1_9PROT</name>
<reference evidence="4 5" key="1">
    <citation type="submission" date="2020-07" db="EMBL/GenBank/DDBJ databases">
        <title>Complete genome sequence analysis of Acidithiobacillus ferrivorans XJFY6S-08 reveals extreme environmental adaptation to alpine acid mine drainage.</title>
        <authorList>
            <person name="Yan L."/>
            <person name="Ni Y."/>
        </authorList>
    </citation>
    <scope>NUCLEOTIDE SEQUENCE [LARGE SCALE GENOMIC DNA]</scope>
    <source>
        <strain evidence="4 5">XJFY6S-08</strain>
    </source>
</reference>
<dbReference type="GO" id="GO:0016757">
    <property type="term" value="F:glycosyltransferase activity"/>
    <property type="evidence" value="ECO:0007669"/>
    <property type="project" value="InterPro"/>
</dbReference>
<dbReference type="PANTHER" id="PTHR43179:SF7">
    <property type="entry name" value="RHAMNOSYLTRANSFERASE WBBL"/>
    <property type="match status" value="1"/>
</dbReference>
<dbReference type="InterPro" id="IPR001173">
    <property type="entry name" value="Glyco_trans_2-like"/>
</dbReference>
<gene>
    <name evidence="4" type="ORF">H2515_02775</name>
</gene>
<dbReference type="Pfam" id="PF13946">
    <property type="entry name" value="DUF4214"/>
    <property type="match status" value="1"/>
</dbReference>
<organism evidence="4 5">
    <name type="scientific">Acidithiobacillus ferrivorans</name>
    <dbReference type="NCBI Taxonomy" id="160808"/>
    <lineage>
        <taxon>Bacteria</taxon>
        <taxon>Pseudomonadati</taxon>
        <taxon>Pseudomonadota</taxon>
        <taxon>Acidithiobacillia</taxon>
        <taxon>Acidithiobacillales</taxon>
        <taxon>Acidithiobacillaceae</taxon>
        <taxon>Acidithiobacillus</taxon>
    </lineage>
</organism>
<dbReference type="InterPro" id="IPR029044">
    <property type="entry name" value="Nucleotide-diphossugar_trans"/>
</dbReference>
<accession>A0A7T4WET1</accession>
<dbReference type="InterPro" id="IPR025282">
    <property type="entry name" value="DUF4214"/>
</dbReference>
<dbReference type="AlphaFoldDB" id="A0A7T4WET1"/>
<dbReference type="Pfam" id="PF00535">
    <property type="entry name" value="Glycos_transf_2"/>
    <property type="match status" value="1"/>
</dbReference>
<dbReference type="SUPFAM" id="SSF53448">
    <property type="entry name" value="Nucleotide-diphospho-sugar transferases"/>
    <property type="match status" value="1"/>
</dbReference>
<evidence type="ECO:0000313" key="5">
    <source>
        <dbReference type="Proteomes" id="UP000595420"/>
    </source>
</evidence>
<dbReference type="EMBL" id="CP059488">
    <property type="protein sequence ID" value="QQD73262.1"/>
    <property type="molecule type" value="Genomic_DNA"/>
</dbReference>
<feature type="domain" description="DUF4214" evidence="3">
    <location>
        <begin position="17"/>
        <end position="67"/>
    </location>
</feature>
<evidence type="ECO:0000259" key="1">
    <source>
        <dbReference type="Pfam" id="PF00534"/>
    </source>
</evidence>
<evidence type="ECO:0000259" key="2">
    <source>
        <dbReference type="Pfam" id="PF00535"/>
    </source>
</evidence>
<proteinExistence type="predicted"/>
<protein>
    <submittedName>
        <fullName evidence="4">Glycosyltransferase</fullName>
    </submittedName>
</protein>
<dbReference type="CDD" id="cd03801">
    <property type="entry name" value="GT4_PimA-like"/>
    <property type="match status" value="1"/>
</dbReference>
<dbReference type="Pfam" id="PF00534">
    <property type="entry name" value="Glycos_transf_1"/>
    <property type="match status" value="1"/>
</dbReference>
<dbReference type="SUPFAM" id="SSF53756">
    <property type="entry name" value="UDP-Glycosyltransferase/glycogen phosphorylase"/>
    <property type="match status" value="1"/>
</dbReference>
<dbReference type="RefSeq" id="WP_198660876.1">
    <property type="nucleotide sequence ID" value="NZ_CP059488.1"/>
</dbReference>
<evidence type="ECO:0000313" key="4">
    <source>
        <dbReference type="EMBL" id="QQD73262.1"/>
    </source>
</evidence>
<evidence type="ECO:0000259" key="3">
    <source>
        <dbReference type="Pfam" id="PF13946"/>
    </source>
</evidence>
<keyword evidence="4" id="KW-0808">Transferase</keyword>
<dbReference type="PANTHER" id="PTHR43179">
    <property type="entry name" value="RHAMNOSYLTRANSFERASE WBBL"/>
    <property type="match status" value="1"/>
</dbReference>
<dbReference type="Proteomes" id="UP000595420">
    <property type="component" value="Chromosome"/>
</dbReference>